<dbReference type="PANTHER" id="PTHR33861">
    <property type="entry name" value="PROTEIN CBG18333"/>
    <property type="match status" value="1"/>
</dbReference>
<feature type="region of interest" description="Disordered" evidence="1">
    <location>
        <begin position="280"/>
        <end position="339"/>
    </location>
</feature>
<feature type="region of interest" description="Disordered" evidence="1">
    <location>
        <begin position="538"/>
        <end position="560"/>
    </location>
</feature>
<dbReference type="WBParaSite" id="PSAMB.scaffold30size108092.g793.t1">
    <property type="protein sequence ID" value="PSAMB.scaffold30size108092.g793.t1"/>
    <property type="gene ID" value="PSAMB.scaffold30size108092.g793"/>
</dbReference>
<dbReference type="Proteomes" id="UP000887566">
    <property type="component" value="Unplaced"/>
</dbReference>
<feature type="compositionally biased region" description="Polar residues" evidence="1">
    <location>
        <begin position="287"/>
        <end position="300"/>
    </location>
</feature>
<proteinExistence type="predicted"/>
<feature type="region of interest" description="Disordered" evidence="1">
    <location>
        <begin position="91"/>
        <end position="172"/>
    </location>
</feature>
<evidence type="ECO:0000256" key="1">
    <source>
        <dbReference type="SAM" id="MobiDB-lite"/>
    </source>
</evidence>
<feature type="compositionally biased region" description="Polar residues" evidence="1">
    <location>
        <begin position="547"/>
        <end position="560"/>
    </location>
</feature>
<feature type="compositionally biased region" description="Basic and acidic residues" evidence="1">
    <location>
        <begin position="114"/>
        <end position="136"/>
    </location>
</feature>
<dbReference type="GO" id="GO:0005634">
    <property type="term" value="C:nucleus"/>
    <property type="evidence" value="ECO:0007669"/>
    <property type="project" value="TreeGrafter"/>
</dbReference>
<dbReference type="GO" id="GO:0007144">
    <property type="term" value="P:female meiosis I"/>
    <property type="evidence" value="ECO:0007669"/>
    <property type="project" value="TreeGrafter"/>
</dbReference>
<feature type="region of interest" description="Disordered" evidence="1">
    <location>
        <begin position="362"/>
        <end position="415"/>
    </location>
</feature>
<sequence>MGSGGRARRWPAAGRRTRAISRPEIRDNRMMIGTDFVGDYETGPNRSSSAPGPSTEELRIVELVRWKMVPDTTGPADNRPHRSHLAAFGQSWPCLAPPTNRSSRPPFPPPPPPHTDRICFNGRHDERNFTVRDRSGRSPNSMYPTNGAWSSSPDQDDMSFSRPSNGHLFRQTSPQAQQSARQHFYQNRDSVSYGSMNEQQFGSNGSQLPVDAWGSQRQTVFDSITHRAMSPTTPASVNRHKSPEDFVQPFANAEREYNLIQELLKLKIGGQGASIFEPAIKPHESSKPSGNVPQQPWSNGSNAAPAASHTSAANNNLNGMRPIVAHRPEPIPSNTTKTTPIREQQPLGIHVPAQHTLANGASHMLRSPTGPSSHLCPPQTQPSPHHQMNGSSAAHLQQQLPRPTSPRLQQQPQMSEEALQVITLLAKMEQLRNEPLSRSVHGAMRELVDAVKLLQQCRLQERANIFQQLRGDISRLQEDKDTLSLASALQALNKAVRRARSATWCSLMQTLQNPPTLEVQAQIDGLVTVDYDAEPPEIKHTLGSAMPTINGSSTAEPKPN</sequence>
<dbReference type="Pfam" id="PF15189">
    <property type="entry name" value="MEIOC"/>
    <property type="match status" value="1"/>
</dbReference>
<keyword evidence="2" id="KW-1185">Reference proteome</keyword>
<dbReference type="PANTHER" id="PTHR33861:SF5">
    <property type="entry name" value="GAMMA-TUBULIN COMPLEX COMPONENT"/>
    <property type="match status" value="1"/>
</dbReference>
<evidence type="ECO:0000313" key="3">
    <source>
        <dbReference type="WBParaSite" id="PSAMB.scaffold30size108092.g793.t1"/>
    </source>
</evidence>
<organism evidence="2 3">
    <name type="scientific">Plectus sambesii</name>
    <dbReference type="NCBI Taxonomy" id="2011161"/>
    <lineage>
        <taxon>Eukaryota</taxon>
        <taxon>Metazoa</taxon>
        <taxon>Ecdysozoa</taxon>
        <taxon>Nematoda</taxon>
        <taxon>Chromadorea</taxon>
        <taxon>Plectida</taxon>
        <taxon>Plectina</taxon>
        <taxon>Plectoidea</taxon>
        <taxon>Plectidae</taxon>
        <taxon>Plectus</taxon>
    </lineage>
</organism>
<feature type="compositionally biased region" description="Low complexity" evidence="1">
    <location>
        <begin position="301"/>
        <end position="318"/>
    </location>
</feature>
<evidence type="ECO:0000313" key="2">
    <source>
        <dbReference type="Proteomes" id="UP000887566"/>
    </source>
</evidence>
<feature type="compositionally biased region" description="Polar residues" evidence="1">
    <location>
        <begin position="137"/>
        <end position="153"/>
    </location>
</feature>
<protein>
    <submittedName>
        <fullName evidence="3">Uncharacterized protein</fullName>
    </submittedName>
</protein>
<reference evidence="3" key="1">
    <citation type="submission" date="2022-11" db="UniProtKB">
        <authorList>
            <consortium name="WormBaseParasite"/>
        </authorList>
    </citation>
    <scope>IDENTIFICATION</scope>
</reference>
<feature type="compositionally biased region" description="Polar residues" evidence="1">
    <location>
        <begin position="382"/>
        <end position="414"/>
    </location>
</feature>
<dbReference type="GO" id="GO:0048255">
    <property type="term" value="P:mRNA stabilization"/>
    <property type="evidence" value="ECO:0007669"/>
    <property type="project" value="TreeGrafter"/>
</dbReference>
<accession>A0A914W2Q6</accession>
<dbReference type="InterPro" id="IPR027963">
    <property type="entry name" value="MEIOC"/>
</dbReference>
<dbReference type="GO" id="GO:0005737">
    <property type="term" value="C:cytoplasm"/>
    <property type="evidence" value="ECO:0007669"/>
    <property type="project" value="TreeGrafter"/>
</dbReference>
<dbReference type="AlphaFoldDB" id="A0A914W2Q6"/>
<name>A0A914W2Q6_9BILA</name>
<dbReference type="GO" id="GO:0007141">
    <property type="term" value="P:male meiosis I"/>
    <property type="evidence" value="ECO:0007669"/>
    <property type="project" value="TreeGrafter"/>
</dbReference>